<dbReference type="PANTHER" id="PTHR40065">
    <property type="entry name" value="RNA-BINDING PROTEIN YHBY"/>
    <property type="match status" value="1"/>
</dbReference>
<dbReference type="AlphaFoldDB" id="A0A643FH26"/>
<dbReference type="RefSeq" id="WP_151123541.1">
    <property type="nucleotide sequence ID" value="NZ_CP088081.1"/>
</dbReference>
<evidence type="ECO:0000256" key="1">
    <source>
        <dbReference type="ARBA" id="ARBA00022884"/>
    </source>
</evidence>
<keyword evidence="1 2" id="KW-0694">RNA-binding</keyword>
<sequence>MPAIQLTPADRKEKRGEAHHLDPVVMIGADGLTPAIVKETDAALKAHGLIKVRVFSDDRTAREAMLTQLAEELNAAPVQHIGKLLVLWRPLPVKQAAEREDRMPGPRTVKLVSFPKNGTGRPTIKKVQVFGNERVTAGGSIKRVKKRTVSSKKRAQSQD</sequence>
<dbReference type="EMBL" id="VZPB01000013">
    <property type="protein sequence ID" value="KAB0583496.1"/>
    <property type="molecule type" value="Genomic_DNA"/>
</dbReference>
<evidence type="ECO:0000313" key="5">
    <source>
        <dbReference type="Proteomes" id="UP000430120"/>
    </source>
</evidence>
<dbReference type="Proteomes" id="UP000430120">
    <property type="component" value="Unassembled WGS sequence"/>
</dbReference>
<dbReference type="SMART" id="SM01103">
    <property type="entry name" value="CRS1_YhbY"/>
    <property type="match status" value="1"/>
</dbReference>
<dbReference type="GO" id="GO:0003723">
    <property type="term" value="F:RNA binding"/>
    <property type="evidence" value="ECO:0007669"/>
    <property type="project" value="UniProtKB-UniRule"/>
</dbReference>
<dbReference type="InterPro" id="IPR035920">
    <property type="entry name" value="YhbY-like_sf"/>
</dbReference>
<evidence type="ECO:0000256" key="2">
    <source>
        <dbReference type="PROSITE-ProRule" id="PRU00626"/>
    </source>
</evidence>
<dbReference type="PROSITE" id="PS51295">
    <property type="entry name" value="CRM"/>
    <property type="match status" value="1"/>
</dbReference>
<dbReference type="PANTHER" id="PTHR40065:SF3">
    <property type="entry name" value="RNA-BINDING PROTEIN YHBY"/>
    <property type="match status" value="1"/>
</dbReference>
<protein>
    <submittedName>
        <fullName evidence="4">YhbY family RNA-binding protein</fullName>
    </submittedName>
</protein>
<dbReference type="Gene3D" id="3.30.110.60">
    <property type="entry name" value="YhbY-like"/>
    <property type="match status" value="1"/>
</dbReference>
<dbReference type="OrthoDB" id="9797519at2"/>
<gene>
    <name evidence="4" type="ORF">F7Q92_07400</name>
</gene>
<name>A0A643FH26_IDEDE</name>
<comment type="caution">
    <text evidence="4">The sequence shown here is derived from an EMBL/GenBank/DDBJ whole genome shotgun (WGS) entry which is preliminary data.</text>
</comment>
<accession>A0A643FH26</accession>
<dbReference type="SUPFAM" id="SSF75471">
    <property type="entry name" value="YhbY-like"/>
    <property type="match status" value="1"/>
</dbReference>
<dbReference type="InterPro" id="IPR001890">
    <property type="entry name" value="RNA-binding_CRM"/>
</dbReference>
<evidence type="ECO:0000313" key="4">
    <source>
        <dbReference type="EMBL" id="KAB0583496.1"/>
    </source>
</evidence>
<feature type="domain" description="CRM" evidence="3">
    <location>
        <begin position="4"/>
        <end position="100"/>
    </location>
</feature>
<reference evidence="4 5" key="1">
    <citation type="submission" date="2019-09" db="EMBL/GenBank/DDBJ databases">
        <title>Draft genome sequences of 48 bacterial type strains from the CCUG.</title>
        <authorList>
            <person name="Tunovic T."/>
            <person name="Pineiro-Iglesias B."/>
            <person name="Unosson C."/>
            <person name="Inganas E."/>
            <person name="Ohlen M."/>
            <person name="Cardew S."/>
            <person name="Jensie-Markopoulos S."/>
            <person name="Salva-Serra F."/>
            <person name="Jaen-Luchoro D."/>
            <person name="Karlsson R."/>
            <person name="Svensson-Stadler L."/>
            <person name="Chun J."/>
            <person name="Moore E."/>
        </authorList>
    </citation>
    <scope>NUCLEOTIDE SEQUENCE [LARGE SCALE GENOMIC DNA]</scope>
    <source>
        <strain evidence="4 5">CCUG 30977</strain>
    </source>
</reference>
<organism evidence="4 5">
    <name type="scientific">Ideonella dechloratans</name>
    <dbReference type="NCBI Taxonomy" id="36863"/>
    <lineage>
        <taxon>Bacteria</taxon>
        <taxon>Pseudomonadati</taxon>
        <taxon>Pseudomonadota</taxon>
        <taxon>Betaproteobacteria</taxon>
        <taxon>Burkholderiales</taxon>
        <taxon>Sphaerotilaceae</taxon>
        <taxon>Ideonella</taxon>
    </lineage>
</organism>
<dbReference type="InterPro" id="IPR051925">
    <property type="entry name" value="RNA-binding_domain"/>
</dbReference>
<dbReference type="Pfam" id="PF01985">
    <property type="entry name" value="CRS1_YhbY"/>
    <property type="match status" value="1"/>
</dbReference>
<keyword evidence="5" id="KW-1185">Reference proteome</keyword>
<proteinExistence type="predicted"/>
<evidence type="ECO:0000259" key="3">
    <source>
        <dbReference type="PROSITE" id="PS51295"/>
    </source>
</evidence>